<evidence type="ECO:0000256" key="5">
    <source>
        <dbReference type="ARBA" id="ARBA00023077"/>
    </source>
</evidence>
<organism evidence="13 14">
    <name type="scientific">Mucilaginibacter terrae</name>
    <dbReference type="NCBI Taxonomy" id="1955052"/>
    <lineage>
        <taxon>Bacteria</taxon>
        <taxon>Pseudomonadati</taxon>
        <taxon>Bacteroidota</taxon>
        <taxon>Sphingobacteriia</taxon>
        <taxon>Sphingobacteriales</taxon>
        <taxon>Sphingobacteriaceae</taxon>
        <taxon>Mucilaginibacter</taxon>
    </lineage>
</organism>
<dbReference type="Gene3D" id="2.170.130.10">
    <property type="entry name" value="TonB-dependent receptor, plug domain"/>
    <property type="match status" value="1"/>
</dbReference>
<keyword evidence="7 8" id="KW-0998">Cell outer membrane</keyword>
<dbReference type="Gene3D" id="2.60.40.1120">
    <property type="entry name" value="Carboxypeptidase-like, regulatory domain"/>
    <property type="match status" value="1"/>
</dbReference>
<keyword evidence="4 8" id="KW-0812">Transmembrane</keyword>
<evidence type="ECO:0000256" key="3">
    <source>
        <dbReference type="ARBA" id="ARBA00022452"/>
    </source>
</evidence>
<evidence type="ECO:0000256" key="8">
    <source>
        <dbReference type="PROSITE-ProRule" id="PRU01360"/>
    </source>
</evidence>
<evidence type="ECO:0000256" key="10">
    <source>
        <dbReference type="SAM" id="SignalP"/>
    </source>
</evidence>
<dbReference type="InterPro" id="IPR039426">
    <property type="entry name" value="TonB-dep_rcpt-like"/>
</dbReference>
<dbReference type="PROSITE" id="PS00018">
    <property type="entry name" value="EF_HAND_1"/>
    <property type="match status" value="1"/>
</dbReference>
<reference evidence="14" key="1">
    <citation type="submission" date="2023-07" db="EMBL/GenBank/DDBJ databases">
        <title>Functional and genomic diversity of the sorghum phyllosphere microbiome.</title>
        <authorList>
            <person name="Shade A."/>
        </authorList>
    </citation>
    <scope>NUCLEOTIDE SEQUENCE [LARGE SCALE GENOMIC DNA]</scope>
    <source>
        <strain evidence="14">SORGH_AS_0422</strain>
    </source>
</reference>
<dbReference type="NCBIfam" id="TIGR04057">
    <property type="entry name" value="SusC_RagA_signa"/>
    <property type="match status" value="1"/>
</dbReference>
<dbReference type="Pfam" id="PF13715">
    <property type="entry name" value="CarbopepD_reg_2"/>
    <property type="match status" value="1"/>
</dbReference>
<dbReference type="SUPFAM" id="SSF49464">
    <property type="entry name" value="Carboxypeptidase regulatory domain-like"/>
    <property type="match status" value="1"/>
</dbReference>
<keyword evidence="3 8" id="KW-1134">Transmembrane beta strand</keyword>
<evidence type="ECO:0000256" key="9">
    <source>
        <dbReference type="RuleBase" id="RU003357"/>
    </source>
</evidence>
<dbReference type="InterPro" id="IPR012910">
    <property type="entry name" value="Plug_dom"/>
</dbReference>
<evidence type="ECO:0000256" key="7">
    <source>
        <dbReference type="ARBA" id="ARBA00023237"/>
    </source>
</evidence>
<evidence type="ECO:0000256" key="1">
    <source>
        <dbReference type="ARBA" id="ARBA00004571"/>
    </source>
</evidence>
<evidence type="ECO:0000313" key="13">
    <source>
        <dbReference type="EMBL" id="MDT3402128.1"/>
    </source>
</evidence>
<feature type="domain" description="TonB-dependent receptor-like beta-barrel" evidence="11">
    <location>
        <begin position="501"/>
        <end position="809"/>
    </location>
</feature>
<accession>A0ABU3GQR8</accession>
<comment type="subcellular location">
    <subcellularLocation>
        <location evidence="1 8">Cell outer membrane</location>
        <topology evidence="1 8">Multi-pass membrane protein</topology>
    </subcellularLocation>
</comment>
<keyword evidence="14" id="KW-1185">Reference proteome</keyword>
<dbReference type="InterPro" id="IPR000531">
    <property type="entry name" value="Beta-barrel_TonB"/>
</dbReference>
<comment type="similarity">
    <text evidence="8 9">Belongs to the TonB-dependent receptor family.</text>
</comment>
<evidence type="ECO:0000259" key="12">
    <source>
        <dbReference type="Pfam" id="PF07715"/>
    </source>
</evidence>
<name>A0ABU3GQR8_9SPHI</name>
<dbReference type="NCBIfam" id="TIGR04056">
    <property type="entry name" value="OMP_RagA_SusC"/>
    <property type="match status" value="1"/>
</dbReference>
<comment type="caution">
    <text evidence="13">The sequence shown here is derived from an EMBL/GenBank/DDBJ whole genome shotgun (WGS) entry which is preliminary data.</text>
</comment>
<dbReference type="Gene3D" id="2.40.170.20">
    <property type="entry name" value="TonB-dependent receptor, beta-barrel domain"/>
    <property type="match status" value="1"/>
</dbReference>
<feature type="domain" description="TonB-dependent receptor plug" evidence="12">
    <location>
        <begin position="137"/>
        <end position="261"/>
    </location>
</feature>
<dbReference type="RefSeq" id="WP_311948306.1">
    <property type="nucleotide sequence ID" value="NZ_JAVLVU010000001.1"/>
</dbReference>
<feature type="signal peptide" evidence="10">
    <location>
        <begin position="1"/>
        <end position="26"/>
    </location>
</feature>
<keyword evidence="10" id="KW-0732">Signal</keyword>
<dbReference type="PROSITE" id="PS52016">
    <property type="entry name" value="TONB_DEPENDENT_REC_3"/>
    <property type="match status" value="1"/>
</dbReference>
<evidence type="ECO:0000256" key="6">
    <source>
        <dbReference type="ARBA" id="ARBA00023136"/>
    </source>
</evidence>
<keyword evidence="5 9" id="KW-0798">TonB box</keyword>
<dbReference type="Pfam" id="PF07715">
    <property type="entry name" value="Plug"/>
    <property type="match status" value="1"/>
</dbReference>
<feature type="chain" id="PRO_5047258607" evidence="10">
    <location>
        <begin position="27"/>
        <end position="1084"/>
    </location>
</feature>
<dbReference type="Proteomes" id="UP001258315">
    <property type="component" value="Unassembled WGS sequence"/>
</dbReference>
<dbReference type="InterPro" id="IPR008969">
    <property type="entry name" value="CarboxyPept-like_regulatory"/>
</dbReference>
<sequence length="1084" mass="120129">MKKIYTHLFFCCLTLVLAGLSMFVQAQTTTAPVATIRGKITDRKDKAPLVGVTVVEIDKEKRIVGGVSTDIDGNYALRIKNRQNKISVSLIGYKTVVVDINDRATINATMEQSSNTLTDVMVTANKTSSNGLLQIDARNSTTAVAKISAKDIEELSASSIDQAIQGRLPGVDIAANSGDPGAGMQIRIRGTSTINGSTNPLIVLDGMPYETNIPTDFNFGTADEQGYASLLNIAPADIQDISVLKDAAATAVWGSRAANGVLIINTKRGRLGSPQVTYTMRATASRQPNAIPMLTGDQYSQLIPEEVMNRTGTPLNTQTVKEFLYDPSDRYYFNNYSNNTDWIGAITRTGIMHDHNLSLSGGGEKARYFSSLSYLNQRGTTLGTALSRVTTRINLDYNVSDRIKFRTDVSYTHSNTDKVYNDDARSIAYQKMPNMSIYEINSFGNNTGVYLSPVQNIQGAYPGTFNPVAMLNSGINNVIGERIVPHFTLQYDIVPSLFRATADVQFDINNTKNRTFLPQIATGLPVSNQNVNRAFDGDVDQFSIQTKTNFIYTPKLNEKHSLMGLVSFITNDSKATVLQSESSNSGSVLLQDPSINSRILNLRSSFGQTRSVAAVFNAQYGLLDRYIVNFALRADGNSKFGPAHRWGLFPSVSSRWRVSGEPFMKKVTFFDDLSLRASYGKSGNEPKNNYTFYNIYGNYTYDYLGSSAVYSQNMELRNLKWETVTGQDLGLTLSMFKSRINVDVDIYRNRTTDLFFNDLQLPGISGFSKISMNVGTMDNQGWEINLNAVAVKTKKLMVEMNFNIANNTNIIREISPYYPSTKGDITTNGSYRTILQVNNPFGSFYGFRFKGVYKDQAATVATNANGQPIVGLDGVPLQMRFNYPATNYLFKPGDAAYEDINHDGNIDYKDVVYLGNGNPKFTGGFGPTITFNGNLKINTFFTFRYGYQLVNGTRMQTSNMYGFNNQSTEVLKRWRNEGDVTDVPRAVWNDGFNWLGSDRYVENGSFIRLRSVTARYNLTKRLLSRVGIRSASVYVTAENLLTFTKYTGQDPEVSVRGSDPFRVATDNSMTPPTRNLVLGMVVGF</sequence>
<evidence type="ECO:0000256" key="4">
    <source>
        <dbReference type="ARBA" id="ARBA00022692"/>
    </source>
</evidence>
<keyword evidence="6 8" id="KW-0472">Membrane</keyword>
<dbReference type="InterPro" id="IPR037066">
    <property type="entry name" value="Plug_dom_sf"/>
</dbReference>
<dbReference type="InterPro" id="IPR018247">
    <property type="entry name" value="EF_Hand_1_Ca_BS"/>
</dbReference>
<proteinExistence type="inferred from homology"/>
<evidence type="ECO:0000313" key="14">
    <source>
        <dbReference type="Proteomes" id="UP001258315"/>
    </source>
</evidence>
<keyword evidence="2 8" id="KW-0813">Transport</keyword>
<protein>
    <submittedName>
        <fullName evidence="13">TonB-linked SusC/RagA family outer membrane protein</fullName>
    </submittedName>
</protein>
<dbReference type="EMBL" id="JAVLVU010000001">
    <property type="protein sequence ID" value="MDT3402128.1"/>
    <property type="molecule type" value="Genomic_DNA"/>
</dbReference>
<dbReference type="SUPFAM" id="SSF56935">
    <property type="entry name" value="Porins"/>
    <property type="match status" value="1"/>
</dbReference>
<gene>
    <name evidence="13" type="ORF">QE417_001200</name>
</gene>
<dbReference type="InterPro" id="IPR023996">
    <property type="entry name" value="TonB-dep_OMP_SusC/RagA"/>
</dbReference>
<dbReference type="Pfam" id="PF00593">
    <property type="entry name" value="TonB_dep_Rec_b-barrel"/>
    <property type="match status" value="1"/>
</dbReference>
<dbReference type="InterPro" id="IPR023997">
    <property type="entry name" value="TonB-dep_OMP_SusC/RagA_CS"/>
</dbReference>
<evidence type="ECO:0000259" key="11">
    <source>
        <dbReference type="Pfam" id="PF00593"/>
    </source>
</evidence>
<evidence type="ECO:0000256" key="2">
    <source>
        <dbReference type="ARBA" id="ARBA00022448"/>
    </source>
</evidence>
<dbReference type="InterPro" id="IPR036942">
    <property type="entry name" value="Beta-barrel_TonB_sf"/>
</dbReference>